<evidence type="ECO:0000256" key="2">
    <source>
        <dbReference type="ARBA" id="ARBA00023004"/>
    </source>
</evidence>
<keyword evidence="4" id="KW-1185">Reference proteome</keyword>
<protein>
    <submittedName>
        <fullName evidence="3">Phytanoyl-CoA dioxygenase</fullName>
    </submittedName>
</protein>
<keyword evidence="2" id="KW-0408">Iron</keyword>
<gene>
    <name evidence="3" type="ORF">CLG96_16355</name>
</gene>
<evidence type="ECO:0000256" key="1">
    <source>
        <dbReference type="ARBA" id="ARBA00022723"/>
    </source>
</evidence>
<dbReference type="SUPFAM" id="SSF51197">
    <property type="entry name" value="Clavaminate synthase-like"/>
    <property type="match status" value="1"/>
</dbReference>
<dbReference type="Proteomes" id="UP000244162">
    <property type="component" value="Unassembled WGS sequence"/>
</dbReference>
<reference evidence="3 4" key="1">
    <citation type="submission" date="2017-09" db="EMBL/GenBank/DDBJ databases">
        <title>Sphingomonas panjinensis sp.nov., isolated from oil-contaminated soil.</title>
        <authorList>
            <person name="Wang L."/>
            <person name="Chen L."/>
        </authorList>
    </citation>
    <scope>NUCLEOTIDE SEQUENCE [LARGE SCALE GENOMIC DNA]</scope>
    <source>
        <strain evidence="3 4">FW-11</strain>
    </source>
</reference>
<evidence type="ECO:0000313" key="4">
    <source>
        <dbReference type="Proteomes" id="UP000244162"/>
    </source>
</evidence>
<dbReference type="PANTHER" id="PTHR20883:SF15">
    <property type="entry name" value="PHYTANOYL-COA DIOXYGENASE DOMAIN-CONTAINING PROTEIN 1"/>
    <property type="match status" value="1"/>
</dbReference>
<dbReference type="PANTHER" id="PTHR20883">
    <property type="entry name" value="PHYTANOYL-COA DIOXYGENASE DOMAIN CONTAINING 1"/>
    <property type="match status" value="1"/>
</dbReference>
<dbReference type="GO" id="GO:0005506">
    <property type="term" value="F:iron ion binding"/>
    <property type="evidence" value="ECO:0007669"/>
    <property type="project" value="UniProtKB-ARBA"/>
</dbReference>
<keyword evidence="3" id="KW-0223">Dioxygenase</keyword>
<dbReference type="EMBL" id="NWBU01000016">
    <property type="protein sequence ID" value="PTQ08262.1"/>
    <property type="molecule type" value="Genomic_DNA"/>
</dbReference>
<keyword evidence="1" id="KW-0479">Metal-binding</keyword>
<dbReference type="OrthoDB" id="9796766at2"/>
<proteinExistence type="predicted"/>
<keyword evidence="3" id="KW-0560">Oxidoreductase</keyword>
<dbReference type="InterPro" id="IPR008775">
    <property type="entry name" value="Phytyl_CoA_dOase-like"/>
</dbReference>
<dbReference type="AlphaFoldDB" id="A0A2T5FUQ7"/>
<dbReference type="RefSeq" id="WP_107969532.1">
    <property type="nucleotide sequence ID" value="NZ_NWBU01000016.1"/>
</dbReference>
<sequence length="302" mass="33676">MFATATAARASGLADEVEYWASTLLANGYAMIPHAIDRSILDGFHDDLHPHFEAAPFCQGPFYGETTKRFGRVLIRSPHAAAFAQHELILGIARRVLLHEMCNTILLNLTQAIEIHPGAPLQFPHRDQDMFGGPKGGRDYMMNVMWALDDFTDENGATRVWPGSNHSDPHGMLPEADAISAVMPRGSAFLFLGSALHSGGENRSDRPRRGVIFSYCQGWLRPWENPWLAYPPDIARHFNDELAALAGYRQHLPSLGNFEGQCPSVLLHGEVPRHLRFTDALRADQMDMVRQYQREHGSLAVA</sequence>
<organism evidence="3 4">
    <name type="scientific">Sphingomonas oleivorans</name>
    <dbReference type="NCBI Taxonomy" id="1735121"/>
    <lineage>
        <taxon>Bacteria</taxon>
        <taxon>Pseudomonadati</taxon>
        <taxon>Pseudomonadota</taxon>
        <taxon>Alphaproteobacteria</taxon>
        <taxon>Sphingomonadales</taxon>
        <taxon>Sphingomonadaceae</taxon>
        <taxon>Sphingomonas</taxon>
    </lineage>
</organism>
<dbReference type="Pfam" id="PF05721">
    <property type="entry name" value="PhyH"/>
    <property type="match status" value="1"/>
</dbReference>
<comment type="caution">
    <text evidence="3">The sequence shown here is derived from an EMBL/GenBank/DDBJ whole genome shotgun (WGS) entry which is preliminary data.</text>
</comment>
<accession>A0A2T5FUQ7</accession>
<dbReference type="Gene3D" id="2.60.120.620">
    <property type="entry name" value="q2cbj1_9rhob like domain"/>
    <property type="match status" value="1"/>
</dbReference>
<name>A0A2T5FUQ7_9SPHN</name>
<dbReference type="GO" id="GO:0016706">
    <property type="term" value="F:2-oxoglutarate-dependent dioxygenase activity"/>
    <property type="evidence" value="ECO:0007669"/>
    <property type="project" value="UniProtKB-ARBA"/>
</dbReference>
<evidence type="ECO:0000313" key="3">
    <source>
        <dbReference type="EMBL" id="PTQ08262.1"/>
    </source>
</evidence>